<comment type="caution">
    <text evidence="2">The sequence shown here is derived from an EMBL/GenBank/DDBJ whole genome shotgun (WGS) entry which is preliminary data.</text>
</comment>
<dbReference type="PROSITE" id="PS51186">
    <property type="entry name" value="GNAT"/>
    <property type="match status" value="1"/>
</dbReference>
<protein>
    <submittedName>
        <fullName evidence="2">GNAT family N-acetyltransferase</fullName>
    </submittedName>
</protein>
<dbReference type="Gene3D" id="3.40.630.30">
    <property type="match status" value="1"/>
</dbReference>
<dbReference type="PANTHER" id="PTHR43792:SF1">
    <property type="entry name" value="N-ACETYLTRANSFERASE DOMAIN-CONTAINING PROTEIN"/>
    <property type="match status" value="1"/>
</dbReference>
<dbReference type="AlphaFoldDB" id="A0A545UE42"/>
<keyword evidence="3" id="KW-1185">Reference proteome</keyword>
<gene>
    <name evidence="2" type="ORF">FLL46_10170</name>
</gene>
<dbReference type="Pfam" id="PF13302">
    <property type="entry name" value="Acetyltransf_3"/>
    <property type="match status" value="1"/>
</dbReference>
<dbReference type="PANTHER" id="PTHR43792">
    <property type="entry name" value="GNAT FAMILY, PUTATIVE (AFU_ORTHOLOGUE AFUA_3G00765)-RELATED-RELATED"/>
    <property type="match status" value="1"/>
</dbReference>
<dbReference type="EMBL" id="VIKS01000006">
    <property type="protein sequence ID" value="TQV87742.1"/>
    <property type="molecule type" value="Genomic_DNA"/>
</dbReference>
<dbReference type="Proteomes" id="UP000315439">
    <property type="component" value="Unassembled WGS sequence"/>
</dbReference>
<feature type="domain" description="N-acetyltransferase" evidence="1">
    <location>
        <begin position="39"/>
        <end position="187"/>
    </location>
</feature>
<dbReference type="RefSeq" id="WP_142893403.1">
    <property type="nucleotide sequence ID" value="NZ_ML660163.1"/>
</dbReference>
<proteinExistence type="predicted"/>
<organism evidence="2 3">
    <name type="scientific">Aliikangiella coralliicola</name>
    <dbReference type="NCBI Taxonomy" id="2592383"/>
    <lineage>
        <taxon>Bacteria</taxon>
        <taxon>Pseudomonadati</taxon>
        <taxon>Pseudomonadota</taxon>
        <taxon>Gammaproteobacteria</taxon>
        <taxon>Oceanospirillales</taxon>
        <taxon>Pleioneaceae</taxon>
        <taxon>Aliikangiella</taxon>
    </lineage>
</organism>
<dbReference type="InterPro" id="IPR051531">
    <property type="entry name" value="N-acetyltransferase"/>
</dbReference>
<dbReference type="CDD" id="cd04301">
    <property type="entry name" value="NAT_SF"/>
    <property type="match status" value="1"/>
</dbReference>
<dbReference type="InterPro" id="IPR016181">
    <property type="entry name" value="Acyl_CoA_acyltransferase"/>
</dbReference>
<sequence>MNLVTPLNKRCHFRTDKLLVESYQIDPTDDEAERVFANCIMKLMTPAVTQSLPENWQKITTEKEAIDWWQQRLKESCALTVKLLPGNEIIGFVFLHEVECHEQLANLHIGYLIGEDYWSKGYGSDLIKGVVNWALLDKRIYSIIGGVDSDNKGSIKVLEKNGFRLSNQKGPSQNTLFFEYVFERKISDDDLGGK</sequence>
<evidence type="ECO:0000313" key="3">
    <source>
        <dbReference type="Proteomes" id="UP000315439"/>
    </source>
</evidence>
<accession>A0A545UE42</accession>
<dbReference type="OrthoDB" id="6293260at2"/>
<evidence type="ECO:0000313" key="2">
    <source>
        <dbReference type="EMBL" id="TQV87742.1"/>
    </source>
</evidence>
<dbReference type="SUPFAM" id="SSF55729">
    <property type="entry name" value="Acyl-CoA N-acyltransferases (Nat)"/>
    <property type="match status" value="1"/>
</dbReference>
<evidence type="ECO:0000259" key="1">
    <source>
        <dbReference type="PROSITE" id="PS51186"/>
    </source>
</evidence>
<dbReference type="GO" id="GO:0016747">
    <property type="term" value="F:acyltransferase activity, transferring groups other than amino-acyl groups"/>
    <property type="evidence" value="ECO:0007669"/>
    <property type="project" value="InterPro"/>
</dbReference>
<dbReference type="InterPro" id="IPR000182">
    <property type="entry name" value="GNAT_dom"/>
</dbReference>
<keyword evidence="2" id="KW-0808">Transferase</keyword>
<reference evidence="2 3" key="1">
    <citation type="submission" date="2019-07" db="EMBL/GenBank/DDBJ databases">
        <title>Draft genome for Aliikangiella sp. M105.</title>
        <authorList>
            <person name="Wang G."/>
        </authorList>
    </citation>
    <scope>NUCLEOTIDE SEQUENCE [LARGE SCALE GENOMIC DNA]</scope>
    <source>
        <strain evidence="2 3">M105</strain>
    </source>
</reference>
<name>A0A545UE42_9GAMM</name>